<dbReference type="SMART" id="SM00430">
    <property type="entry name" value="HOLI"/>
    <property type="match status" value="1"/>
</dbReference>
<dbReference type="GO" id="GO:0030154">
    <property type="term" value="P:cell differentiation"/>
    <property type="evidence" value="ECO:0007669"/>
    <property type="project" value="TreeGrafter"/>
</dbReference>
<keyword evidence="2" id="KW-0863">Zinc-finger</keyword>
<gene>
    <name evidence="10" type="ORF">LARSCL_LOCUS7998</name>
</gene>
<dbReference type="InterPro" id="IPR000536">
    <property type="entry name" value="Nucl_hrmn_rcpt_lig-bd"/>
</dbReference>
<evidence type="ECO:0000313" key="11">
    <source>
        <dbReference type="Proteomes" id="UP001497382"/>
    </source>
</evidence>
<comment type="caution">
    <text evidence="10">The sequence shown here is derived from an EMBL/GenBank/DDBJ whole genome shotgun (WGS) entry which is preliminary data.</text>
</comment>
<dbReference type="Pfam" id="PF00104">
    <property type="entry name" value="Hormone_recep"/>
    <property type="match status" value="1"/>
</dbReference>
<dbReference type="InterPro" id="IPR050234">
    <property type="entry name" value="Nuclear_hormone_rcpt_NR1"/>
</dbReference>
<keyword evidence="1" id="KW-0479">Metal-binding</keyword>
<dbReference type="Proteomes" id="UP001497382">
    <property type="component" value="Unassembled WGS sequence"/>
</dbReference>
<protein>
    <recommendedName>
        <fullName evidence="9">NR LBD domain-containing protein</fullName>
    </recommendedName>
</protein>
<evidence type="ECO:0000256" key="6">
    <source>
        <dbReference type="ARBA" id="ARBA00023163"/>
    </source>
</evidence>
<sequence>MSSEFVASVGECEASMEREEQDQPDSTTCDKEDLAMGGQDKANGGQIQLLTNQKQQIISNLVIWQEEHASYYAEELSAITPFPSDDDPMYSVKSALHIVEITSLTVRLIAEFCRRVPGFDTISREDQTIMTKACSTEIYLLWTSRRYDMETDSTTTPYNERFTREDYRRSPAGNSVDLLFDFYRTMNILKVDDAEYALLAAILIFSERPSLLEPEKVEKQQEFYIEILKSYIATSRPDDEDYFSKLHSLLPEIRILGEMKTELRSL</sequence>
<dbReference type="EMBL" id="CAXIEN010000084">
    <property type="protein sequence ID" value="CAL1275306.1"/>
    <property type="molecule type" value="Genomic_DNA"/>
</dbReference>
<dbReference type="AlphaFoldDB" id="A0AAV1ZVT3"/>
<dbReference type="GO" id="GO:0008270">
    <property type="term" value="F:zinc ion binding"/>
    <property type="evidence" value="ECO:0007669"/>
    <property type="project" value="UniProtKB-KW"/>
</dbReference>
<evidence type="ECO:0000259" key="9">
    <source>
        <dbReference type="PROSITE" id="PS51843"/>
    </source>
</evidence>
<dbReference type="PROSITE" id="PS51843">
    <property type="entry name" value="NR_LBD"/>
    <property type="match status" value="1"/>
</dbReference>
<dbReference type="GO" id="GO:0035076">
    <property type="term" value="P:ecdysone receptor signaling pathway"/>
    <property type="evidence" value="ECO:0007669"/>
    <property type="project" value="InterPro"/>
</dbReference>
<evidence type="ECO:0000313" key="10">
    <source>
        <dbReference type="EMBL" id="CAL1275306.1"/>
    </source>
</evidence>
<keyword evidence="3" id="KW-0862">Zinc</keyword>
<organism evidence="10 11">
    <name type="scientific">Larinioides sclopetarius</name>
    <dbReference type="NCBI Taxonomy" id="280406"/>
    <lineage>
        <taxon>Eukaryota</taxon>
        <taxon>Metazoa</taxon>
        <taxon>Ecdysozoa</taxon>
        <taxon>Arthropoda</taxon>
        <taxon>Chelicerata</taxon>
        <taxon>Arachnida</taxon>
        <taxon>Araneae</taxon>
        <taxon>Araneomorphae</taxon>
        <taxon>Entelegynae</taxon>
        <taxon>Araneoidea</taxon>
        <taxon>Araneidae</taxon>
        <taxon>Larinioides</taxon>
    </lineage>
</organism>
<evidence type="ECO:0000256" key="3">
    <source>
        <dbReference type="ARBA" id="ARBA00022833"/>
    </source>
</evidence>
<feature type="domain" description="NR LBD" evidence="9">
    <location>
        <begin position="65"/>
        <end position="266"/>
    </location>
</feature>
<dbReference type="SUPFAM" id="SSF48508">
    <property type="entry name" value="Nuclear receptor ligand-binding domain"/>
    <property type="match status" value="1"/>
</dbReference>
<dbReference type="PRINTS" id="PR01283">
    <property type="entry name" value="ECDYSTEROIDR"/>
</dbReference>
<evidence type="ECO:0000256" key="8">
    <source>
        <dbReference type="SAM" id="MobiDB-lite"/>
    </source>
</evidence>
<keyword evidence="4" id="KW-0805">Transcription regulation</keyword>
<dbReference type="InterPro" id="IPR035500">
    <property type="entry name" value="NHR-like_dom_sf"/>
</dbReference>
<dbReference type="GO" id="GO:0035100">
    <property type="term" value="F:ecdysone binding"/>
    <property type="evidence" value="ECO:0007669"/>
    <property type="project" value="InterPro"/>
</dbReference>
<evidence type="ECO:0000256" key="7">
    <source>
        <dbReference type="ARBA" id="ARBA00023170"/>
    </source>
</evidence>
<feature type="region of interest" description="Disordered" evidence="8">
    <location>
        <begin position="1"/>
        <end position="40"/>
    </location>
</feature>
<dbReference type="GO" id="GO:0045944">
    <property type="term" value="P:positive regulation of transcription by RNA polymerase II"/>
    <property type="evidence" value="ECO:0007669"/>
    <property type="project" value="TreeGrafter"/>
</dbReference>
<dbReference type="PANTHER" id="PTHR24082">
    <property type="entry name" value="NUCLEAR HORMONE RECEPTOR"/>
    <property type="match status" value="1"/>
</dbReference>
<dbReference type="Gene3D" id="1.10.565.10">
    <property type="entry name" value="Retinoid X Receptor"/>
    <property type="match status" value="1"/>
</dbReference>
<evidence type="ECO:0000256" key="5">
    <source>
        <dbReference type="ARBA" id="ARBA00023125"/>
    </source>
</evidence>
<dbReference type="PANTHER" id="PTHR24082:SF507">
    <property type="entry name" value="BILE ACID RECEPTOR-RELATED"/>
    <property type="match status" value="1"/>
</dbReference>
<evidence type="ECO:0000256" key="1">
    <source>
        <dbReference type="ARBA" id="ARBA00022723"/>
    </source>
</evidence>
<name>A0AAV1ZVT3_9ARAC</name>
<dbReference type="GO" id="GO:0004879">
    <property type="term" value="F:nuclear receptor activity"/>
    <property type="evidence" value="ECO:0007669"/>
    <property type="project" value="InterPro"/>
</dbReference>
<dbReference type="PRINTS" id="PR00398">
    <property type="entry name" value="STRDHORMONER"/>
</dbReference>
<evidence type="ECO:0000256" key="2">
    <source>
        <dbReference type="ARBA" id="ARBA00022771"/>
    </source>
</evidence>
<dbReference type="InterPro" id="IPR001723">
    <property type="entry name" value="Nuclear_hrmn_rcpt"/>
</dbReference>
<proteinExistence type="predicted"/>
<dbReference type="GO" id="GO:0000978">
    <property type="term" value="F:RNA polymerase II cis-regulatory region sequence-specific DNA binding"/>
    <property type="evidence" value="ECO:0007669"/>
    <property type="project" value="TreeGrafter"/>
</dbReference>
<evidence type="ECO:0000256" key="4">
    <source>
        <dbReference type="ARBA" id="ARBA00023015"/>
    </source>
</evidence>
<reference evidence="10 11" key="1">
    <citation type="submission" date="2024-04" db="EMBL/GenBank/DDBJ databases">
        <authorList>
            <person name="Rising A."/>
            <person name="Reimegard J."/>
            <person name="Sonavane S."/>
            <person name="Akerstrom W."/>
            <person name="Nylinder S."/>
            <person name="Hedman E."/>
            <person name="Kallberg Y."/>
        </authorList>
    </citation>
    <scope>NUCLEOTIDE SEQUENCE [LARGE SCALE GENOMIC DNA]</scope>
</reference>
<keyword evidence="7" id="KW-0675">Receptor</keyword>
<accession>A0AAV1ZVT3</accession>
<keyword evidence="5" id="KW-0238">DNA-binding</keyword>
<keyword evidence="11" id="KW-1185">Reference proteome</keyword>
<dbReference type="GO" id="GO:0090575">
    <property type="term" value="C:RNA polymerase II transcription regulator complex"/>
    <property type="evidence" value="ECO:0007669"/>
    <property type="project" value="TreeGrafter"/>
</dbReference>
<keyword evidence="6" id="KW-0804">Transcription</keyword>
<dbReference type="InterPro" id="IPR003069">
    <property type="entry name" value="Ecdystd_rcpt"/>
</dbReference>
<dbReference type="GO" id="GO:0000122">
    <property type="term" value="P:negative regulation of transcription by RNA polymerase II"/>
    <property type="evidence" value="ECO:0007669"/>
    <property type="project" value="TreeGrafter"/>
</dbReference>